<gene>
    <name evidence="1" type="ORF">FC18_GL001749</name>
</gene>
<evidence type="ECO:0000313" key="2">
    <source>
        <dbReference type="Proteomes" id="UP000051679"/>
    </source>
</evidence>
<accession>A0A0R1ZJ81</accession>
<sequence length="60" mass="6346">MVPGVLTTAVPRHTAAGFLRATGLRVADGRDVQRRALEVAVADSKKLQQYLGAGLTVDDL</sequence>
<organism evidence="1 2">
    <name type="scientific">Lacticaseibacillus sharpeae JCM 1186 = DSM 20505</name>
    <dbReference type="NCBI Taxonomy" id="1291052"/>
    <lineage>
        <taxon>Bacteria</taxon>
        <taxon>Bacillati</taxon>
        <taxon>Bacillota</taxon>
        <taxon>Bacilli</taxon>
        <taxon>Lactobacillales</taxon>
        <taxon>Lactobacillaceae</taxon>
        <taxon>Lacticaseibacillus</taxon>
    </lineage>
</organism>
<dbReference type="RefSeq" id="WP_162207908.1">
    <property type="nucleotide sequence ID" value="NZ_AYYO01000037.1"/>
</dbReference>
<proteinExistence type="predicted"/>
<keyword evidence="2" id="KW-1185">Reference proteome</keyword>
<dbReference type="STRING" id="1291052.FC18_GL001749"/>
<name>A0A0R1ZJ81_9LACO</name>
<reference evidence="1 2" key="1">
    <citation type="journal article" date="2015" name="Genome Announc.">
        <title>Expanding the biotechnology potential of lactobacilli through comparative genomics of 213 strains and associated genera.</title>
        <authorList>
            <person name="Sun Z."/>
            <person name="Harris H.M."/>
            <person name="McCann A."/>
            <person name="Guo C."/>
            <person name="Argimon S."/>
            <person name="Zhang W."/>
            <person name="Yang X."/>
            <person name="Jeffery I.B."/>
            <person name="Cooney J.C."/>
            <person name="Kagawa T.F."/>
            <person name="Liu W."/>
            <person name="Song Y."/>
            <person name="Salvetti E."/>
            <person name="Wrobel A."/>
            <person name="Rasinkangas P."/>
            <person name="Parkhill J."/>
            <person name="Rea M.C."/>
            <person name="O'Sullivan O."/>
            <person name="Ritari J."/>
            <person name="Douillard F.P."/>
            <person name="Paul Ross R."/>
            <person name="Yang R."/>
            <person name="Briner A.E."/>
            <person name="Felis G.E."/>
            <person name="de Vos W.M."/>
            <person name="Barrangou R."/>
            <person name="Klaenhammer T.R."/>
            <person name="Caufield P.W."/>
            <person name="Cui Y."/>
            <person name="Zhang H."/>
            <person name="O'Toole P.W."/>
        </authorList>
    </citation>
    <scope>NUCLEOTIDE SEQUENCE [LARGE SCALE GENOMIC DNA]</scope>
    <source>
        <strain evidence="1 2">DSM 20505</strain>
    </source>
</reference>
<dbReference type="Proteomes" id="UP000051679">
    <property type="component" value="Unassembled WGS sequence"/>
</dbReference>
<protein>
    <submittedName>
        <fullName evidence="1">Uncharacterized protein</fullName>
    </submittedName>
</protein>
<comment type="caution">
    <text evidence="1">The sequence shown here is derived from an EMBL/GenBank/DDBJ whole genome shotgun (WGS) entry which is preliminary data.</text>
</comment>
<evidence type="ECO:0000313" key="1">
    <source>
        <dbReference type="EMBL" id="KRM55041.1"/>
    </source>
</evidence>
<dbReference type="AlphaFoldDB" id="A0A0R1ZJ81"/>
<dbReference type="EMBL" id="AYYO01000037">
    <property type="protein sequence ID" value="KRM55041.1"/>
    <property type="molecule type" value="Genomic_DNA"/>
</dbReference>
<dbReference type="PATRIC" id="fig|1291052.5.peg.1788"/>